<sequence length="308" mass="34545">MSDPHIVLHGGFHKTATSHIQSLLMRNVKHLHRRGVTYVHHRHTRKQLTIPCMSNAYQKVGIGWKPVIDDAELAALADKFFGRVMDAAAPRLILSDENFAGHCGHCIRDGSLYPFRDHLLGALAGVVPIPVREVHLGIRNYADFFSSAYIEFLRSASANSFLADDVMKRQVLDQGAGWHSAITSCIEHFPAARVHVWRYEDFRQIEPVIMANLCGPTVDVGRFKSPGTENKRPSASGRAVQELLQIARVQGPGAALEQWRELQERFPRGARWAAYDPWSPPERSHLTALYEKDVAAIATDPRIILVRP</sequence>
<evidence type="ECO:0000313" key="2">
    <source>
        <dbReference type="Proteomes" id="UP001596516"/>
    </source>
</evidence>
<proteinExistence type="predicted"/>
<dbReference type="Proteomes" id="UP001596516">
    <property type="component" value="Unassembled WGS sequence"/>
</dbReference>
<accession>A0ABW2ULM5</accession>
<dbReference type="SUPFAM" id="SSF52540">
    <property type="entry name" value="P-loop containing nucleoside triphosphate hydrolases"/>
    <property type="match status" value="1"/>
</dbReference>
<dbReference type="RefSeq" id="WP_377403626.1">
    <property type="nucleotide sequence ID" value="NZ_JBHTFQ010000005.1"/>
</dbReference>
<evidence type="ECO:0008006" key="3">
    <source>
        <dbReference type="Google" id="ProtNLM"/>
    </source>
</evidence>
<reference evidence="2" key="1">
    <citation type="journal article" date="2019" name="Int. J. Syst. Evol. Microbiol.">
        <title>The Global Catalogue of Microorganisms (GCM) 10K type strain sequencing project: providing services to taxonomists for standard genome sequencing and annotation.</title>
        <authorList>
            <consortium name="The Broad Institute Genomics Platform"/>
            <consortium name="The Broad Institute Genome Sequencing Center for Infectious Disease"/>
            <person name="Wu L."/>
            <person name="Ma J."/>
        </authorList>
    </citation>
    <scope>NUCLEOTIDE SEQUENCE [LARGE SCALE GENOMIC DNA]</scope>
    <source>
        <strain evidence="2">CGMCC 1.12750</strain>
    </source>
</reference>
<gene>
    <name evidence="1" type="ORF">ACFQXB_11615</name>
</gene>
<protein>
    <recommendedName>
        <fullName evidence="3">Sulfotransferase domain-containing protein</fullName>
    </recommendedName>
</protein>
<keyword evidence="2" id="KW-1185">Reference proteome</keyword>
<comment type="caution">
    <text evidence="1">The sequence shown here is derived from an EMBL/GenBank/DDBJ whole genome shotgun (WGS) entry which is preliminary data.</text>
</comment>
<name>A0ABW2ULM5_9RHOB</name>
<dbReference type="InterPro" id="IPR027417">
    <property type="entry name" value="P-loop_NTPase"/>
</dbReference>
<organism evidence="1 2">
    <name type="scientific">Plastorhodobacter daqingensis</name>
    <dbReference type="NCBI Taxonomy" id="1387281"/>
    <lineage>
        <taxon>Bacteria</taxon>
        <taxon>Pseudomonadati</taxon>
        <taxon>Pseudomonadota</taxon>
        <taxon>Alphaproteobacteria</taxon>
        <taxon>Rhodobacterales</taxon>
        <taxon>Paracoccaceae</taxon>
        <taxon>Plastorhodobacter</taxon>
    </lineage>
</organism>
<dbReference type="EMBL" id="JBHTFQ010000005">
    <property type="protein sequence ID" value="MFC7704843.1"/>
    <property type="molecule type" value="Genomic_DNA"/>
</dbReference>
<evidence type="ECO:0000313" key="1">
    <source>
        <dbReference type="EMBL" id="MFC7704843.1"/>
    </source>
</evidence>